<accession>A0A0E0CZM2</accession>
<dbReference type="Proteomes" id="UP000008021">
    <property type="component" value="Chromosome 3"/>
</dbReference>
<dbReference type="HOGENOM" id="CLU_2626099_0_0_1"/>
<dbReference type="GO" id="GO:0000287">
    <property type="term" value="F:magnesium ion binding"/>
    <property type="evidence" value="ECO:0007669"/>
    <property type="project" value="InterPro"/>
</dbReference>
<keyword evidence="4" id="KW-0479">Metal-binding</keyword>
<dbReference type="GO" id="GO:0005737">
    <property type="term" value="C:cytoplasm"/>
    <property type="evidence" value="ECO:0007669"/>
    <property type="project" value="InterPro"/>
</dbReference>
<evidence type="ECO:0000256" key="1">
    <source>
        <dbReference type="ARBA" id="ARBA00001946"/>
    </source>
</evidence>
<evidence type="ECO:0000313" key="9">
    <source>
        <dbReference type="Proteomes" id="UP000008021"/>
    </source>
</evidence>
<comment type="similarity">
    <text evidence="2">Belongs to the PPase family.</text>
</comment>
<dbReference type="EnsemblPlants" id="OMERI03G13680.1">
    <property type="protein sequence ID" value="OMERI03G13680.1"/>
    <property type="gene ID" value="OMERI03G13680"/>
</dbReference>
<comment type="cofactor">
    <cofactor evidence="1">
        <name>Mg(2+)</name>
        <dbReference type="ChEBI" id="CHEBI:18420"/>
    </cofactor>
</comment>
<dbReference type="InterPro" id="IPR008162">
    <property type="entry name" value="Pyrophosphatase"/>
</dbReference>
<dbReference type="STRING" id="40149.A0A0E0CZM2"/>
<organism evidence="8">
    <name type="scientific">Oryza meridionalis</name>
    <dbReference type="NCBI Taxonomy" id="40149"/>
    <lineage>
        <taxon>Eukaryota</taxon>
        <taxon>Viridiplantae</taxon>
        <taxon>Streptophyta</taxon>
        <taxon>Embryophyta</taxon>
        <taxon>Tracheophyta</taxon>
        <taxon>Spermatophyta</taxon>
        <taxon>Magnoliopsida</taxon>
        <taxon>Liliopsida</taxon>
        <taxon>Poales</taxon>
        <taxon>Poaceae</taxon>
        <taxon>BOP clade</taxon>
        <taxon>Oryzoideae</taxon>
        <taxon>Oryzeae</taxon>
        <taxon>Oryzinae</taxon>
        <taxon>Oryza</taxon>
    </lineage>
</organism>
<keyword evidence="9" id="KW-1185">Reference proteome</keyword>
<protein>
    <recommendedName>
        <fullName evidence="3">inorganic diphosphatase</fullName>
        <ecNumber evidence="3">3.6.1.1</ecNumber>
    </recommendedName>
</protein>
<evidence type="ECO:0000256" key="3">
    <source>
        <dbReference type="ARBA" id="ARBA00012146"/>
    </source>
</evidence>
<evidence type="ECO:0000256" key="6">
    <source>
        <dbReference type="ARBA" id="ARBA00022842"/>
    </source>
</evidence>
<evidence type="ECO:0000256" key="4">
    <source>
        <dbReference type="ARBA" id="ARBA00022723"/>
    </source>
</evidence>
<reference evidence="8" key="2">
    <citation type="submission" date="2018-05" db="EMBL/GenBank/DDBJ databases">
        <title>OmerRS3 (Oryza meridionalis Reference Sequence Version 3).</title>
        <authorList>
            <person name="Zhang J."/>
            <person name="Kudrna D."/>
            <person name="Lee S."/>
            <person name="Talag J."/>
            <person name="Welchert J."/>
            <person name="Wing R.A."/>
        </authorList>
    </citation>
    <scope>NUCLEOTIDE SEQUENCE [LARGE SCALE GENOMIC DNA]</scope>
    <source>
        <strain evidence="8">cv. OR44</strain>
    </source>
</reference>
<dbReference type="SUPFAM" id="SSF50324">
    <property type="entry name" value="Inorganic pyrophosphatase"/>
    <property type="match status" value="1"/>
</dbReference>
<comment type="catalytic activity">
    <reaction evidence="7">
        <text>diphosphate + H2O = 2 phosphate + H(+)</text>
        <dbReference type="Rhea" id="RHEA:24576"/>
        <dbReference type="ChEBI" id="CHEBI:15377"/>
        <dbReference type="ChEBI" id="CHEBI:15378"/>
        <dbReference type="ChEBI" id="CHEBI:33019"/>
        <dbReference type="ChEBI" id="CHEBI:43474"/>
        <dbReference type="EC" id="3.6.1.1"/>
    </reaction>
</comment>
<reference evidence="8" key="1">
    <citation type="submission" date="2015-04" db="UniProtKB">
        <authorList>
            <consortium name="EnsemblPlants"/>
        </authorList>
    </citation>
    <scope>IDENTIFICATION</scope>
</reference>
<proteinExistence type="inferred from homology"/>
<dbReference type="GO" id="GO:0004427">
    <property type="term" value="F:inorganic diphosphate phosphatase activity"/>
    <property type="evidence" value="ECO:0007669"/>
    <property type="project" value="UniProtKB-EC"/>
</dbReference>
<dbReference type="GO" id="GO:0006796">
    <property type="term" value="P:phosphate-containing compound metabolic process"/>
    <property type="evidence" value="ECO:0007669"/>
    <property type="project" value="InterPro"/>
</dbReference>
<dbReference type="Gramene" id="OMERI03G13680.1">
    <property type="protein sequence ID" value="OMERI03G13680.1"/>
    <property type="gene ID" value="OMERI03G13680"/>
</dbReference>
<evidence type="ECO:0000256" key="7">
    <source>
        <dbReference type="ARBA" id="ARBA00047820"/>
    </source>
</evidence>
<name>A0A0E0CZM2_9ORYZ</name>
<dbReference type="Gene3D" id="3.90.80.10">
    <property type="entry name" value="Inorganic pyrophosphatase"/>
    <property type="match status" value="1"/>
</dbReference>
<evidence type="ECO:0000313" key="8">
    <source>
        <dbReference type="EnsemblPlants" id="OMERI03G13680.1"/>
    </source>
</evidence>
<dbReference type="AlphaFoldDB" id="A0A0E0CZM2"/>
<dbReference type="EC" id="3.6.1.1" evidence="3"/>
<evidence type="ECO:0000256" key="2">
    <source>
        <dbReference type="ARBA" id="ARBA00006220"/>
    </source>
</evidence>
<keyword evidence="6" id="KW-0460">Magnesium</keyword>
<dbReference type="Pfam" id="PF00719">
    <property type="entry name" value="Pyrophosphatase"/>
    <property type="match status" value="1"/>
</dbReference>
<dbReference type="InterPro" id="IPR036649">
    <property type="entry name" value="Pyrophosphatase_sf"/>
</dbReference>
<evidence type="ECO:0000256" key="5">
    <source>
        <dbReference type="ARBA" id="ARBA00022801"/>
    </source>
</evidence>
<sequence length="78" mass="9676">MSFWRRERWKQQQYSSELKQDDIAVPEYYHYKDIIETSPHCLHEIKCFFEDYKKMRKKVVVDAFLPTNTAYDAIQYFQ</sequence>
<keyword evidence="5" id="KW-0378">Hydrolase</keyword>